<dbReference type="EC" id="3.1.3.11" evidence="5"/>
<keyword evidence="15" id="KW-1185">Reference proteome</keyword>
<dbReference type="InterPro" id="IPR028343">
    <property type="entry name" value="FBPtase"/>
</dbReference>
<dbReference type="Pfam" id="PF00316">
    <property type="entry name" value="FBPase"/>
    <property type="match status" value="1"/>
</dbReference>
<evidence type="ECO:0000256" key="1">
    <source>
        <dbReference type="ARBA" id="ARBA00001273"/>
    </source>
</evidence>
<dbReference type="PANTHER" id="PTHR11556">
    <property type="entry name" value="FRUCTOSE-1,6-BISPHOSPHATASE-RELATED"/>
    <property type="match status" value="1"/>
</dbReference>
<comment type="cofactor">
    <cofactor evidence="2">
        <name>Mg(2+)</name>
        <dbReference type="ChEBI" id="CHEBI:18420"/>
    </cofactor>
</comment>
<evidence type="ECO:0000256" key="4">
    <source>
        <dbReference type="ARBA" id="ARBA00011881"/>
    </source>
</evidence>
<keyword evidence="7 12" id="KW-0378">Hydrolase</keyword>
<dbReference type="Gene3D" id="3.30.540.10">
    <property type="entry name" value="Fructose-1,6-Bisphosphatase, subunit A, domain 1"/>
    <property type="match status" value="1"/>
</dbReference>
<accession>A0A1I7ZAS3</accession>
<dbReference type="GO" id="GO:0042132">
    <property type="term" value="F:fructose 1,6-bisphosphate 1-phosphatase activity"/>
    <property type="evidence" value="ECO:0007669"/>
    <property type="project" value="UniProtKB-EC"/>
</dbReference>
<dbReference type="InterPro" id="IPR000146">
    <property type="entry name" value="FBPase_class-1"/>
</dbReference>
<dbReference type="PRINTS" id="PR00115">
    <property type="entry name" value="F16BPHPHTASE"/>
</dbReference>
<feature type="domain" description="Fructose-1-6-bisphosphatase class I N-terminal" evidence="13">
    <location>
        <begin position="1"/>
        <end position="40"/>
    </location>
</feature>
<keyword evidence="9 12" id="KW-0119">Carbohydrate metabolism</keyword>
<dbReference type="GO" id="GO:0005829">
    <property type="term" value="C:cytosol"/>
    <property type="evidence" value="ECO:0007669"/>
    <property type="project" value="TreeGrafter"/>
</dbReference>
<proteinExistence type="inferred from homology"/>
<keyword evidence="6" id="KW-0479">Metal-binding</keyword>
<dbReference type="GO" id="GO:0005986">
    <property type="term" value="P:sucrose biosynthetic process"/>
    <property type="evidence" value="ECO:0007669"/>
    <property type="project" value="TreeGrafter"/>
</dbReference>
<dbReference type="InterPro" id="IPR033391">
    <property type="entry name" value="FBPase_N"/>
</dbReference>
<comment type="pathway">
    <text evidence="10">Carbohydrate biosynthesis.</text>
</comment>
<evidence type="ECO:0000313" key="16">
    <source>
        <dbReference type="WBParaSite" id="L893_g24531.t1"/>
    </source>
</evidence>
<name>A0A1I7ZAS3_9BILA</name>
<evidence type="ECO:0000256" key="5">
    <source>
        <dbReference type="ARBA" id="ARBA00013093"/>
    </source>
</evidence>
<comment type="catalytic activity">
    <reaction evidence="1">
        <text>beta-D-fructose 1,6-bisphosphate + H2O = beta-D-fructose 6-phosphate + phosphate</text>
        <dbReference type="Rhea" id="RHEA:11064"/>
        <dbReference type="ChEBI" id="CHEBI:15377"/>
        <dbReference type="ChEBI" id="CHEBI:32966"/>
        <dbReference type="ChEBI" id="CHEBI:43474"/>
        <dbReference type="ChEBI" id="CHEBI:57634"/>
        <dbReference type="EC" id="3.1.3.11"/>
    </reaction>
</comment>
<evidence type="ECO:0000256" key="11">
    <source>
        <dbReference type="ARBA" id="ARBA00032973"/>
    </source>
</evidence>
<dbReference type="GO" id="GO:0006000">
    <property type="term" value="P:fructose metabolic process"/>
    <property type="evidence" value="ECO:0007669"/>
    <property type="project" value="TreeGrafter"/>
</dbReference>
<evidence type="ECO:0000256" key="10">
    <source>
        <dbReference type="ARBA" id="ARBA00024331"/>
    </source>
</evidence>
<evidence type="ECO:0000256" key="2">
    <source>
        <dbReference type="ARBA" id="ARBA00001946"/>
    </source>
</evidence>
<dbReference type="Proteomes" id="UP000095287">
    <property type="component" value="Unplaced"/>
</dbReference>
<feature type="domain" description="Fructose-1-6-bisphosphatase class 1 C-terminal" evidence="14">
    <location>
        <begin position="45"/>
        <end position="120"/>
    </location>
</feature>
<comment type="similarity">
    <text evidence="3 12">Belongs to the FBPase class 1 family.</text>
</comment>
<evidence type="ECO:0000256" key="6">
    <source>
        <dbReference type="ARBA" id="ARBA00022723"/>
    </source>
</evidence>
<evidence type="ECO:0000256" key="12">
    <source>
        <dbReference type="RuleBase" id="RU000508"/>
    </source>
</evidence>
<protein>
    <recommendedName>
        <fullName evidence="5">fructose-bisphosphatase</fullName>
        <ecNumber evidence="5">3.1.3.11</ecNumber>
    </recommendedName>
    <alternativeName>
        <fullName evidence="11">D-fructose-1,6-bisphosphate 1-phosphohydrolase</fullName>
    </alternativeName>
</protein>
<evidence type="ECO:0000259" key="13">
    <source>
        <dbReference type="Pfam" id="PF00316"/>
    </source>
</evidence>
<evidence type="ECO:0000256" key="7">
    <source>
        <dbReference type="ARBA" id="ARBA00022801"/>
    </source>
</evidence>
<dbReference type="GO" id="GO:0006094">
    <property type="term" value="P:gluconeogenesis"/>
    <property type="evidence" value="ECO:0007669"/>
    <property type="project" value="TreeGrafter"/>
</dbReference>
<keyword evidence="8" id="KW-0460">Magnesium</keyword>
<dbReference type="GO" id="GO:0030388">
    <property type="term" value="P:fructose 1,6-bisphosphate metabolic process"/>
    <property type="evidence" value="ECO:0007669"/>
    <property type="project" value="TreeGrafter"/>
</dbReference>
<dbReference type="GO" id="GO:0046872">
    <property type="term" value="F:metal ion binding"/>
    <property type="evidence" value="ECO:0007669"/>
    <property type="project" value="UniProtKB-KW"/>
</dbReference>
<dbReference type="Pfam" id="PF18913">
    <property type="entry name" value="FBPase_C"/>
    <property type="match status" value="1"/>
</dbReference>
<evidence type="ECO:0000256" key="9">
    <source>
        <dbReference type="ARBA" id="ARBA00023277"/>
    </source>
</evidence>
<evidence type="ECO:0000259" key="14">
    <source>
        <dbReference type="Pfam" id="PF18913"/>
    </source>
</evidence>
<dbReference type="Gene3D" id="3.40.190.80">
    <property type="match status" value="1"/>
</dbReference>
<dbReference type="InterPro" id="IPR044015">
    <property type="entry name" value="FBPase_C_dom"/>
</dbReference>
<reference evidence="16" key="1">
    <citation type="submission" date="2016-11" db="UniProtKB">
        <authorList>
            <consortium name="WormBaseParasite"/>
        </authorList>
    </citation>
    <scope>IDENTIFICATION</scope>
</reference>
<evidence type="ECO:0000313" key="15">
    <source>
        <dbReference type="Proteomes" id="UP000095287"/>
    </source>
</evidence>
<dbReference type="PANTHER" id="PTHR11556:SF1">
    <property type="entry name" value="FRUCTOSE-BISPHOSPHATASE"/>
    <property type="match status" value="1"/>
</dbReference>
<sequence>MVAAGYVLYGSATMVVLSTGQNVNGFMLDPSVGEFVLTHPNMRCPSKGKVYSINEGYAAAWSKGVSEYVRTRKFPEEGKKVMAQRYVGSMVADVHRTLLNGGIFMYPATKDAPNGKLRLLCGYNR</sequence>
<dbReference type="GO" id="GO:0006002">
    <property type="term" value="P:fructose 6-phosphate metabolic process"/>
    <property type="evidence" value="ECO:0007669"/>
    <property type="project" value="TreeGrafter"/>
</dbReference>
<organism evidence="15 16">
    <name type="scientific">Steinernema glaseri</name>
    <dbReference type="NCBI Taxonomy" id="37863"/>
    <lineage>
        <taxon>Eukaryota</taxon>
        <taxon>Metazoa</taxon>
        <taxon>Ecdysozoa</taxon>
        <taxon>Nematoda</taxon>
        <taxon>Chromadorea</taxon>
        <taxon>Rhabditida</taxon>
        <taxon>Tylenchina</taxon>
        <taxon>Panagrolaimomorpha</taxon>
        <taxon>Strongyloidoidea</taxon>
        <taxon>Steinernematidae</taxon>
        <taxon>Steinernema</taxon>
    </lineage>
</organism>
<dbReference type="SUPFAM" id="SSF56655">
    <property type="entry name" value="Carbohydrate phosphatase"/>
    <property type="match status" value="1"/>
</dbReference>
<evidence type="ECO:0000256" key="3">
    <source>
        <dbReference type="ARBA" id="ARBA00010941"/>
    </source>
</evidence>
<evidence type="ECO:0000256" key="8">
    <source>
        <dbReference type="ARBA" id="ARBA00022842"/>
    </source>
</evidence>
<dbReference type="WBParaSite" id="L893_g24531.t1">
    <property type="protein sequence ID" value="L893_g24531.t1"/>
    <property type="gene ID" value="L893_g24531"/>
</dbReference>
<dbReference type="AlphaFoldDB" id="A0A1I7ZAS3"/>
<comment type="subunit">
    <text evidence="4">Homotetramer.</text>
</comment>